<dbReference type="PANTHER" id="PTHR30069:SF29">
    <property type="entry name" value="HEMOGLOBIN AND HEMOGLOBIN-HAPTOGLOBIN-BINDING PROTEIN 1-RELATED"/>
    <property type="match status" value="1"/>
</dbReference>
<dbReference type="Gene3D" id="2.170.130.10">
    <property type="entry name" value="TonB-dependent receptor, plug domain"/>
    <property type="match status" value="1"/>
</dbReference>
<feature type="chain" id="PRO_5011667574" evidence="13">
    <location>
        <begin position="23"/>
        <end position="681"/>
    </location>
</feature>
<dbReference type="CDD" id="cd01347">
    <property type="entry name" value="ligand_gated_channel"/>
    <property type="match status" value="1"/>
</dbReference>
<protein>
    <submittedName>
        <fullName evidence="16">Iron complex outermembrane recepter protein</fullName>
    </submittedName>
</protein>
<evidence type="ECO:0000256" key="9">
    <source>
        <dbReference type="ARBA" id="ARBA00023170"/>
    </source>
</evidence>
<evidence type="ECO:0000256" key="7">
    <source>
        <dbReference type="ARBA" id="ARBA00023077"/>
    </source>
</evidence>
<keyword evidence="10 11" id="KW-0998">Cell outer membrane</keyword>
<evidence type="ECO:0000256" key="3">
    <source>
        <dbReference type="ARBA" id="ARBA00022448"/>
    </source>
</evidence>
<gene>
    <name evidence="16" type="ORF">SAMN05216213_114130</name>
</gene>
<name>A0A1H0XFV0_9GAMM</name>
<feature type="signal peptide" evidence="13">
    <location>
        <begin position="1"/>
        <end position="22"/>
    </location>
</feature>
<dbReference type="PANTHER" id="PTHR30069">
    <property type="entry name" value="TONB-DEPENDENT OUTER MEMBRANE RECEPTOR"/>
    <property type="match status" value="1"/>
</dbReference>
<dbReference type="EMBL" id="FNJJ01000014">
    <property type="protein sequence ID" value="SDQ01655.1"/>
    <property type="molecule type" value="Genomic_DNA"/>
</dbReference>
<organism evidence="16 17">
    <name type="scientific">Ectopseudomonas guguanensis</name>
    <dbReference type="NCBI Taxonomy" id="1198456"/>
    <lineage>
        <taxon>Bacteria</taxon>
        <taxon>Pseudomonadati</taxon>
        <taxon>Pseudomonadota</taxon>
        <taxon>Gammaproteobacteria</taxon>
        <taxon>Pseudomonadales</taxon>
        <taxon>Pseudomonadaceae</taxon>
        <taxon>Ectopseudomonas</taxon>
    </lineage>
</organism>
<comment type="subcellular location">
    <subcellularLocation>
        <location evidence="1 11">Cell outer membrane</location>
        <topology evidence="1 11">Multi-pass membrane protein</topology>
    </subcellularLocation>
</comment>
<keyword evidence="5 11" id="KW-0812">Transmembrane</keyword>
<keyword evidence="3 11" id="KW-0813">Transport</keyword>
<evidence type="ECO:0000256" key="11">
    <source>
        <dbReference type="PROSITE-ProRule" id="PRU01360"/>
    </source>
</evidence>
<dbReference type="InterPro" id="IPR037066">
    <property type="entry name" value="Plug_dom_sf"/>
</dbReference>
<dbReference type="PROSITE" id="PS52016">
    <property type="entry name" value="TONB_DEPENDENT_REC_3"/>
    <property type="match status" value="1"/>
</dbReference>
<keyword evidence="6 13" id="KW-0732">Signal</keyword>
<dbReference type="Gene3D" id="2.40.170.20">
    <property type="entry name" value="TonB-dependent receptor, beta-barrel domain"/>
    <property type="match status" value="1"/>
</dbReference>
<dbReference type="GO" id="GO:0044718">
    <property type="term" value="P:siderophore transmembrane transport"/>
    <property type="evidence" value="ECO:0007669"/>
    <property type="project" value="TreeGrafter"/>
</dbReference>
<evidence type="ECO:0000256" key="4">
    <source>
        <dbReference type="ARBA" id="ARBA00022452"/>
    </source>
</evidence>
<dbReference type="SUPFAM" id="SSF56935">
    <property type="entry name" value="Porins"/>
    <property type="match status" value="1"/>
</dbReference>
<dbReference type="InterPro" id="IPR000531">
    <property type="entry name" value="Beta-barrel_TonB"/>
</dbReference>
<evidence type="ECO:0000256" key="6">
    <source>
        <dbReference type="ARBA" id="ARBA00022729"/>
    </source>
</evidence>
<dbReference type="RefSeq" id="WP_090433669.1">
    <property type="nucleotide sequence ID" value="NZ_FNJJ01000014.1"/>
</dbReference>
<evidence type="ECO:0000256" key="5">
    <source>
        <dbReference type="ARBA" id="ARBA00022692"/>
    </source>
</evidence>
<dbReference type="Proteomes" id="UP000199460">
    <property type="component" value="Unassembled WGS sequence"/>
</dbReference>
<evidence type="ECO:0000256" key="2">
    <source>
        <dbReference type="ARBA" id="ARBA00008143"/>
    </source>
</evidence>
<evidence type="ECO:0000256" key="12">
    <source>
        <dbReference type="RuleBase" id="RU003357"/>
    </source>
</evidence>
<evidence type="ECO:0000256" key="1">
    <source>
        <dbReference type="ARBA" id="ARBA00004571"/>
    </source>
</evidence>
<keyword evidence="9" id="KW-0675">Receptor</keyword>
<proteinExistence type="inferred from homology"/>
<dbReference type="InterPro" id="IPR039426">
    <property type="entry name" value="TonB-dep_rcpt-like"/>
</dbReference>
<keyword evidence="8 11" id="KW-0472">Membrane</keyword>
<keyword evidence="7 12" id="KW-0798">TonB box</keyword>
<dbReference type="Pfam" id="PF00593">
    <property type="entry name" value="TonB_dep_Rec_b-barrel"/>
    <property type="match status" value="1"/>
</dbReference>
<evidence type="ECO:0000313" key="16">
    <source>
        <dbReference type="EMBL" id="SDQ01655.1"/>
    </source>
</evidence>
<comment type="similarity">
    <text evidence="2">Belongs to the TonB-dependent receptor family. Hemoglobin/haptoglobin binding protein subfamily.</text>
</comment>
<evidence type="ECO:0000256" key="10">
    <source>
        <dbReference type="ARBA" id="ARBA00023237"/>
    </source>
</evidence>
<keyword evidence="4 11" id="KW-1134">Transmembrane beta strand</keyword>
<evidence type="ECO:0000256" key="13">
    <source>
        <dbReference type="SAM" id="SignalP"/>
    </source>
</evidence>
<evidence type="ECO:0000259" key="15">
    <source>
        <dbReference type="Pfam" id="PF07715"/>
    </source>
</evidence>
<dbReference type="GO" id="GO:0015344">
    <property type="term" value="F:siderophore uptake transmembrane transporter activity"/>
    <property type="evidence" value="ECO:0007669"/>
    <property type="project" value="TreeGrafter"/>
</dbReference>
<dbReference type="GO" id="GO:0009279">
    <property type="term" value="C:cell outer membrane"/>
    <property type="evidence" value="ECO:0007669"/>
    <property type="project" value="UniProtKB-SubCell"/>
</dbReference>
<dbReference type="Pfam" id="PF07715">
    <property type="entry name" value="Plug"/>
    <property type="match status" value="1"/>
</dbReference>
<evidence type="ECO:0000256" key="8">
    <source>
        <dbReference type="ARBA" id="ARBA00023136"/>
    </source>
</evidence>
<evidence type="ECO:0000313" key="17">
    <source>
        <dbReference type="Proteomes" id="UP000199460"/>
    </source>
</evidence>
<dbReference type="InterPro" id="IPR012910">
    <property type="entry name" value="Plug_dom"/>
</dbReference>
<reference evidence="17" key="1">
    <citation type="submission" date="2016-10" db="EMBL/GenBank/DDBJ databases">
        <authorList>
            <person name="Varghese N."/>
            <person name="Submissions S."/>
        </authorList>
    </citation>
    <scope>NUCLEOTIDE SEQUENCE [LARGE SCALE GENOMIC DNA]</scope>
    <source>
        <strain evidence="17">JCM 18416</strain>
    </source>
</reference>
<dbReference type="OrthoDB" id="9760620at2"/>
<dbReference type="GeneID" id="300933604"/>
<feature type="domain" description="TonB-dependent receptor plug" evidence="15">
    <location>
        <begin position="56"/>
        <end position="162"/>
    </location>
</feature>
<accession>A0A1H0XFV0</accession>
<dbReference type="AlphaFoldDB" id="A0A1H0XFV0"/>
<dbReference type="InterPro" id="IPR036942">
    <property type="entry name" value="Beta-barrel_TonB_sf"/>
</dbReference>
<sequence>MRQMSVFSLLAASASLATCAHAAHIELEDSTVVAREQRDATAPSIAEKRAEFARIPGGAGIVDADTYKTGRASSPQDALGHATGVYIQSRSGAEESRLSIRGSGLQRTFHQRGILLMQDGAPLNLADGSGDFQSIEPIALDHIEVMRGANAWRYGAANLGGAINFVTPTGKSAPKAQLRTEAGSFDYRRVFGAVAQEFGDWDAYLSVSDYAQDGFRDHARQDNQRYFANIGGRINERLATRFYISHVETDSEIPGSLTKAQLRRNPEQAASSTVTGDNKRDFTLNRFGNITTLQLDGGHSLELSSFYSEKSLWHPIFQVLEVDSEDIGVRLTHKWHNAEGWRWSAGVEALQGRNQTKNYVNVSGRRGNLVDRQLQTARSLNAFSELEVPLAEDWALIGGLTWLHSERDIDDKLKSSFNFAGLPSGFRDDSFTKSYSARIGRIGLRHELAEGVQLFGNLSQSFEPPTFSELTGGAIVTENDAQKATMLEAGMRISRGHLDLDLAVYRSEVRDELLGYTNPLNPTQVITTNADRTVHQGIELGAAWQLGNLLLRGQYLLNDFRFDDDPAYGNNRIAGVPSQFLKGELLWQQDGWYVGPTLEWVPVHYAADHAESLYAEAYAIWGMKGGYRSREGLGFFVEGRNLADKTYIATTGVVANANGQDAALFMPGDGRSLYVGLEWKL</sequence>
<evidence type="ECO:0000259" key="14">
    <source>
        <dbReference type="Pfam" id="PF00593"/>
    </source>
</evidence>
<feature type="domain" description="TonB-dependent receptor-like beta-barrel" evidence="14">
    <location>
        <begin position="180"/>
        <end position="642"/>
    </location>
</feature>
<keyword evidence="17" id="KW-1185">Reference proteome</keyword>